<dbReference type="EMBL" id="CP025570">
    <property type="protein sequence ID" value="AZZ40493.1"/>
    <property type="molecule type" value="Genomic_DNA"/>
</dbReference>
<evidence type="ECO:0000259" key="8">
    <source>
        <dbReference type="Pfam" id="PF02397"/>
    </source>
</evidence>
<feature type="transmembrane region" description="Helical" evidence="7">
    <location>
        <begin position="55"/>
        <end position="77"/>
    </location>
</feature>
<organism evidence="9 10">
    <name type="scientific">Acidipropionibacterium jensenii</name>
    <dbReference type="NCBI Taxonomy" id="1749"/>
    <lineage>
        <taxon>Bacteria</taxon>
        <taxon>Bacillati</taxon>
        <taxon>Actinomycetota</taxon>
        <taxon>Actinomycetes</taxon>
        <taxon>Propionibacteriales</taxon>
        <taxon>Propionibacteriaceae</taxon>
        <taxon>Acidipropionibacterium</taxon>
    </lineage>
</organism>
<evidence type="ECO:0000256" key="6">
    <source>
        <dbReference type="ARBA" id="ARBA00023136"/>
    </source>
</evidence>
<dbReference type="AlphaFoldDB" id="A0A3Q9UMI2"/>
<reference evidence="10" key="1">
    <citation type="submission" date="2017-12" db="EMBL/GenBank/DDBJ databases">
        <title>Whole genome sequencing of Acidipropionibacterium jensenii strains JS279 and JS280.</title>
        <authorList>
            <person name="Deptula P."/>
            <person name="Laine P."/>
            <person name="Smolander O.-P."/>
            <person name="Paulin L."/>
            <person name="Auvinen P."/>
            <person name="Varmanen P."/>
        </authorList>
    </citation>
    <scope>NUCLEOTIDE SEQUENCE [LARGE SCALE GENOMIC DNA]</scope>
    <source>
        <strain evidence="10">JS280</strain>
    </source>
</reference>
<keyword evidence="4 7" id="KW-0812">Transmembrane</keyword>
<dbReference type="InterPro" id="IPR003362">
    <property type="entry name" value="Bact_transf"/>
</dbReference>
<feature type="transmembrane region" description="Helical" evidence="7">
    <location>
        <begin position="254"/>
        <end position="277"/>
    </location>
</feature>
<evidence type="ECO:0000256" key="1">
    <source>
        <dbReference type="ARBA" id="ARBA00004141"/>
    </source>
</evidence>
<proteinExistence type="inferred from homology"/>
<dbReference type="RefSeq" id="WP_097799645.1">
    <property type="nucleotide sequence ID" value="NZ_CP025570.1"/>
</dbReference>
<comment type="similarity">
    <text evidence="2">Belongs to the bacterial sugar transferase family.</text>
</comment>
<keyword evidence="6 7" id="KW-0472">Membrane</keyword>
<dbReference type="Proteomes" id="UP000285875">
    <property type="component" value="Chromosome"/>
</dbReference>
<dbReference type="Pfam" id="PF02397">
    <property type="entry name" value="Bac_transf"/>
    <property type="match status" value="1"/>
</dbReference>
<sequence>MLIRTDAVAGFFPDDARTTHLLRPVALTIVPAWLLLIALFSGYQRKQLGAGTVEYRRVLNASLLTAGVLGISAYLLQYPMSRAFYFLMFAIGVPLVLLERYLMRRYLHRARRQGRFSRRVLIAGDCTHISDLVTVLNREPWLGYDIAGLLTTDAQACTKKVSIPTIGTPEQAVTAVREAQADIVIFTEGAYSRGRDFNRLARRLEGEKAELIVVPTLTDVSSTRMSVRPVAGIPLVHIDKPQAERAGTWLKRSFDIVGSLILIIAASPIVAVAALAIKLEDGGPVLFRQLRVGMGGRTFECLKLRSMVPDAEVIRAQQLADANEADGVLFKIKHDPRVTRVGHFLRRYSIDELPQFFNVLRGDMSLVGPRPALSKEVAAYKSLVRRRLDVRPGVTGLWQVSGRSDLSWDDAVRLDLYYVDNWSMIQDMTILMRTFKAIFSSSGAY</sequence>
<dbReference type="PANTHER" id="PTHR30576:SF10">
    <property type="entry name" value="SLL5057 PROTEIN"/>
    <property type="match status" value="1"/>
</dbReference>
<evidence type="ECO:0000256" key="3">
    <source>
        <dbReference type="ARBA" id="ARBA00022679"/>
    </source>
</evidence>
<dbReference type="GO" id="GO:0016020">
    <property type="term" value="C:membrane"/>
    <property type="evidence" value="ECO:0007669"/>
    <property type="project" value="UniProtKB-SubCell"/>
</dbReference>
<evidence type="ECO:0000256" key="7">
    <source>
        <dbReference type="SAM" id="Phobius"/>
    </source>
</evidence>
<keyword evidence="3 9" id="KW-0808">Transferase</keyword>
<accession>A0A3Q9UMI2</accession>
<dbReference type="InterPro" id="IPR017475">
    <property type="entry name" value="EPS_sugar_tfrase"/>
</dbReference>
<evidence type="ECO:0000256" key="4">
    <source>
        <dbReference type="ARBA" id="ARBA00022692"/>
    </source>
</evidence>
<dbReference type="KEGG" id="aji:C0Z10_12945"/>
<feature type="domain" description="Bacterial sugar transferase" evidence="8">
    <location>
        <begin position="251"/>
        <end position="439"/>
    </location>
</feature>
<name>A0A3Q9UMI2_9ACTN</name>
<evidence type="ECO:0000313" key="9">
    <source>
        <dbReference type="EMBL" id="AZZ40493.1"/>
    </source>
</evidence>
<protein>
    <submittedName>
        <fullName evidence="9">Sugar transferase</fullName>
    </submittedName>
</protein>
<feature type="transmembrane region" description="Helical" evidence="7">
    <location>
        <begin position="83"/>
        <end position="102"/>
    </location>
</feature>
<dbReference type="NCBIfam" id="TIGR03025">
    <property type="entry name" value="EPS_sugtrans"/>
    <property type="match status" value="1"/>
</dbReference>
<dbReference type="GO" id="GO:0016780">
    <property type="term" value="F:phosphotransferase activity, for other substituted phosphate groups"/>
    <property type="evidence" value="ECO:0007669"/>
    <property type="project" value="TreeGrafter"/>
</dbReference>
<gene>
    <name evidence="9" type="ORF">C0Z10_12945</name>
</gene>
<evidence type="ECO:0000256" key="2">
    <source>
        <dbReference type="ARBA" id="ARBA00006464"/>
    </source>
</evidence>
<dbReference type="Gene3D" id="3.40.50.720">
    <property type="entry name" value="NAD(P)-binding Rossmann-like Domain"/>
    <property type="match status" value="1"/>
</dbReference>
<comment type="subcellular location">
    <subcellularLocation>
        <location evidence="1">Membrane</location>
        <topology evidence="1">Multi-pass membrane protein</topology>
    </subcellularLocation>
</comment>
<keyword evidence="5 7" id="KW-1133">Transmembrane helix</keyword>
<dbReference type="PANTHER" id="PTHR30576">
    <property type="entry name" value="COLANIC BIOSYNTHESIS UDP-GLUCOSE LIPID CARRIER TRANSFERASE"/>
    <property type="match status" value="1"/>
</dbReference>
<evidence type="ECO:0000256" key="5">
    <source>
        <dbReference type="ARBA" id="ARBA00022989"/>
    </source>
</evidence>
<dbReference type="Pfam" id="PF13727">
    <property type="entry name" value="CoA_binding_3"/>
    <property type="match status" value="1"/>
</dbReference>
<evidence type="ECO:0000313" key="10">
    <source>
        <dbReference type="Proteomes" id="UP000285875"/>
    </source>
</evidence>
<feature type="transmembrane region" description="Helical" evidence="7">
    <location>
        <begin position="21"/>
        <end position="43"/>
    </location>
</feature>